<dbReference type="PATRIC" id="fig|45658.8.peg.400"/>
<name>A0A1E3WK79_9VIBR</name>
<evidence type="ECO:0000313" key="2">
    <source>
        <dbReference type="Proteomes" id="UP000095131"/>
    </source>
</evidence>
<reference evidence="1 2" key="1">
    <citation type="submission" date="2016-08" db="EMBL/GenBank/DDBJ databases">
        <title>Genome sequencing of Vibrio scophthalmi strain FP3289, an isolated from Paralichthys olivaceus.</title>
        <authorList>
            <person name="Han H.-J."/>
        </authorList>
    </citation>
    <scope>NUCLEOTIDE SEQUENCE [LARGE SCALE GENOMIC DNA]</scope>
    <source>
        <strain evidence="1 2">FP3289</strain>
    </source>
</reference>
<dbReference type="EMBL" id="MDCJ01000002">
    <property type="protein sequence ID" value="ODS10158.1"/>
    <property type="molecule type" value="Genomic_DNA"/>
</dbReference>
<comment type="caution">
    <text evidence="1">The sequence shown here is derived from an EMBL/GenBank/DDBJ whole genome shotgun (WGS) entry which is preliminary data.</text>
</comment>
<gene>
    <name evidence="1" type="ORF">VSF3289_00413</name>
</gene>
<dbReference type="RefSeq" id="WP_006711760.1">
    <property type="nucleotide sequence ID" value="NZ_MDCJ01000002.1"/>
</dbReference>
<dbReference type="OrthoDB" id="9936689at2"/>
<accession>A0A1E3WK79</accession>
<organism evidence="1 2">
    <name type="scientific">Vibrio scophthalmi</name>
    <dbReference type="NCBI Taxonomy" id="45658"/>
    <lineage>
        <taxon>Bacteria</taxon>
        <taxon>Pseudomonadati</taxon>
        <taxon>Pseudomonadota</taxon>
        <taxon>Gammaproteobacteria</taxon>
        <taxon>Vibrionales</taxon>
        <taxon>Vibrionaceae</taxon>
        <taxon>Vibrio</taxon>
    </lineage>
</organism>
<sequence length="60" mass="5926">MAIPLLIPIALVGAVALVKTTGDTVEQTGDAVEQSGNAALKFAVFAAVAAGAYIAIKGAR</sequence>
<dbReference type="Proteomes" id="UP000095131">
    <property type="component" value="Unassembled WGS sequence"/>
</dbReference>
<dbReference type="AlphaFoldDB" id="A0A1E3WK79"/>
<proteinExistence type="predicted"/>
<evidence type="ECO:0000313" key="1">
    <source>
        <dbReference type="EMBL" id="ODS10158.1"/>
    </source>
</evidence>
<protein>
    <submittedName>
        <fullName evidence="1">Uncharacterized protein</fullName>
    </submittedName>
</protein>